<reference evidence="2 3" key="1">
    <citation type="submission" date="2014-06" db="EMBL/GenBank/DDBJ databases">
        <authorList>
            <person name="Swart Estienne"/>
        </authorList>
    </citation>
    <scope>NUCLEOTIDE SEQUENCE [LARGE SCALE GENOMIC DNA]</scope>
    <source>
        <strain evidence="2 3">130c</strain>
    </source>
</reference>
<gene>
    <name evidence="2" type="primary">Contig16966.g18070</name>
    <name evidence="2" type="ORF">STYLEM_8199</name>
</gene>
<evidence type="ECO:0000313" key="2">
    <source>
        <dbReference type="EMBL" id="CDW79213.1"/>
    </source>
</evidence>
<sequence length="797" mass="91784">MNYKCFSDRNAYVDLAKLQPNQVSYSALDKQIKLPIYHPQALNLNNLIRPKIVQSNQRYLAFCLQGGQVEIRERSNFENRTKIQTYLPISQQVNDILFDSDGMLYILGSNKILQVYKITESNVSVQSNLVQSIELDDSFCKLAVQQVTQTKNDQQVIQKWIIAYNSEQLKLIAKSNDEFLDEKYMKVLTNDMIFGNKGPQPQIQQIQIAKCGLIYLMDTIGRITVINHELQNDANGVIFIHKKSIGTKRFEILNLDQFKPNEVLLDEIPTIAQKQSQFLRKNLLEPFDLILAQTDNELKIWDMSRELNKKEGTCMLQTNIVIDSARIVESMARDNFVLMLHEQQKQLYSIVKIDVAASDTVKFSQISSYQFDNKKLSNQDISDFTFVIKSNQAAKFTANIEISLTGQNMRCYLFKFTSQDKLYSQLQEQNIIKQTSFKEQLLAKSEFQQLLKISKASLSTYSSVAFGLFSIGFKGLQKFREISLQIKEEQQRPKVQLELMPPVNERASPDNNNSIKDSLILDDNFFQMIDKKSINEFDYKSVQNNSFIKNMQILSGNGAQQPPTKQGIQSASQAAVNSNLLTDKQMQKVNKLSNQQIQMSQQITQQLEKCNLNMKKQLKSLKQAQNLIKQKVTLQAELICPNIIKEETDKVMENYVEKSINYFQKSQTQHVNSMFDKIRAKYLLSSDDNSQQKSNANNDQINQENPQRDISSSGSLNTSQNDSLIQKITLESSDRFSTDLSYVICNTFARVTEEFINEPYQELVQDFSIKQRSLWEKHSSQYDQLETKIKRALDVSE</sequence>
<dbReference type="EMBL" id="CCKQ01007790">
    <property type="protein sequence ID" value="CDW79213.1"/>
    <property type="molecule type" value="Genomic_DNA"/>
</dbReference>
<evidence type="ECO:0000256" key="1">
    <source>
        <dbReference type="SAM" id="MobiDB-lite"/>
    </source>
</evidence>
<dbReference type="Proteomes" id="UP000039865">
    <property type="component" value="Unassembled WGS sequence"/>
</dbReference>
<dbReference type="InParanoid" id="A0A078AE68"/>
<accession>A0A078AE68</accession>
<evidence type="ECO:0000313" key="3">
    <source>
        <dbReference type="Proteomes" id="UP000039865"/>
    </source>
</evidence>
<feature type="region of interest" description="Disordered" evidence="1">
    <location>
        <begin position="687"/>
        <end position="719"/>
    </location>
</feature>
<dbReference type="AlphaFoldDB" id="A0A078AE68"/>
<protein>
    <submittedName>
        <fullName evidence="2">Uncharacterized protein</fullName>
    </submittedName>
</protein>
<keyword evidence="3" id="KW-1185">Reference proteome</keyword>
<organism evidence="2 3">
    <name type="scientific">Stylonychia lemnae</name>
    <name type="common">Ciliate</name>
    <dbReference type="NCBI Taxonomy" id="5949"/>
    <lineage>
        <taxon>Eukaryota</taxon>
        <taxon>Sar</taxon>
        <taxon>Alveolata</taxon>
        <taxon>Ciliophora</taxon>
        <taxon>Intramacronucleata</taxon>
        <taxon>Spirotrichea</taxon>
        <taxon>Stichotrichia</taxon>
        <taxon>Sporadotrichida</taxon>
        <taxon>Oxytrichidae</taxon>
        <taxon>Stylonychinae</taxon>
        <taxon>Stylonychia</taxon>
    </lineage>
</organism>
<dbReference type="OrthoDB" id="10688466at2759"/>
<proteinExistence type="predicted"/>
<name>A0A078AE68_STYLE</name>